<dbReference type="EMBL" id="CM001440">
    <property type="protein sequence ID" value="EHR63171.1"/>
    <property type="molecule type" value="Genomic_DNA"/>
</dbReference>
<dbReference type="RefSeq" id="WP_005459311.1">
    <property type="nucleotide sequence ID" value="NZ_CM001440.1"/>
</dbReference>
<accession>H5XN04</accession>
<dbReference type="Proteomes" id="UP000002791">
    <property type="component" value="Chromosome"/>
</dbReference>
<proteinExistence type="predicted"/>
<keyword evidence="2" id="KW-1185">Reference proteome</keyword>
<organism evidence="1 2">
    <name type="scientific">Saccharomonospora cyanea NA-134</name>
    <dbReference type="NCBI Taxonomy" id="882082"/>
    <lineage>
        <taxon>Bacteria</taxon>
        <taxon>Bacillati</taxon>
        <taxon>Actinomycetota</taxon>
        <taxon>Actinomycetes</taxon>
        <taxon>Pseudonocardiales</taxon>
        <taxon>Pseudonocardiaceae</taxon>
        <taxon>Saccharomonospora</taxon>
    </lineage>
</organism>
<name>H5XN04_9PSEU</name>
<dbReference type="STRING" id="882082.SaccyDRAFT_4358"/>
<evidence type="ECO:0000313" key="1">
    <source>
        <dbReference type="EMBL" id="EHR63171.1"/>
    </source>
</evidence>
<gene>
    <name evidence="1" type="ORF">SaccyDRAFT_4358</name>
</gene>
<sequence length="421" mass="45482">MSNDFDLPENRPLPPHVRDRMLSSVRREIHEAPTRSMRAPLSIAAAVAVLAGGAFLAIGGEGERLVSAAGDRELDRCWAAVEYAKETAKYPDRNMWQVVDHRPLHLTQVTVIRADEQTFFCETSIKSVALSAPMTPGDQQVIGAMVTRSGTVVGYAPESVTAVTVWSEQLESGDPLRTHGVQGYGQHDHMAEVRNGVFVAELAHHDIRGMEFTITAHSRDEAGTESKAAGPPISIPDPFLDMGYFEPEVDPEEYDSCLEGPRGGAHGMVVDAATWRAGATLEHHVEASTEGTKSTDAHDVEWRVFVNDRATAVCRMSPVWHFSAYPTPDELTSAEQPIATVTGENHFPAFSVVGVTTADIASLELRHGNTTETVAVRERTFAATLDTTGDAPINASGVTVVAYDAGGNVVHEGRLPDIPKQ</sequence>
<dbReference type="OrthoDB" id="3557251at2"/>
<dbReference type="AlphaFoldDB" id="H5XN04"/>
<protein>
    <submittedName>
        <fullName evidence="1">Uncharacterized protein</fullName>
    </submittedName>
</protein>
<dbReference type="eggNOG" id="ENOG5030D24">
    <property type="taxonomic scope" value="Bacteria"/>
</dbReference>
<evidence type="ECO:0000313" key="2">
    <source>
        <dbReference type="Proteomes" id="UP000002791"/>
    </source>
</evidence>
<reference evidence="1 2" key="1">
    <citation type="submission" date="2011-11" db="EMBL/GenBank/DDBJ databases">
        <title>The Noncontiguous Finished sequence of Saccharomonospora cyanea NA-134.</title>
        <authorList>
            <consortium name="US DOE Joint Genome Institute"/>
            <person name="Lucas S."/>
            <person name="Han J."/>
            <person name="Lapidus A."/>
            <person name="Cheng J.-F."/>
            <person name="Goodwin L."/>
            <person name="Pitluck S."/>
            <person name="Peters L."/>
            <person name="Ovchinnikova G."/>
            <person name="Lu M."/>
            <person name="Detter J.C."/>
            <person name="Han C."/>
            <person name="Tapia R."/>
            <person name="Land M."/>
            <person name="Hauser L."/>
            <person name="Kyrpides N."/>
            <person name="Ivanova N."/>
            <person name="Pagani I."/>
            <person name="Brambilla E.-M."/>
            <person name="Klenk H.-P."/>
            <person name="Woyke T."/>
        </authorList>
    </citation>
    <scope>NUCLEOTIDE SEQUENCE [LARGE SCALE GENOMIC DNA]</scope>
    <source>
        <strain evidence="1 2">NA-134</strain>
    </source>
</reference>
<dbReference type="HOGENOM" id="CLU_651936_0_0_11"/>